<evidence type="ECO:0000256" key="11">
    <source>
        <dbReference type="ARBA" id="ARBA00047836"/>
    </source>
</evidence>
<dbReference type="CDD" id="cd00950">
    <property type="entry name" value="DHDPS"/>
    <property type="match status" value="1"/>
</dbReference>
<feature type="active site" description="Proton donor/acceptor" evidence="12 14">
    <location>
        <position position="135"/>
    </location>
</feature>
<comment type="subcellular location">
    <subcellularLocation>
        <location evidence="12">Cytoplasm</location>
    </subcellularLocation>
</comment>
<dbReference type="AlphaFoldDB" id="A0A9D1MJF5"/>
<dbReference type="PANTHER" id="PTHR12128:SF66">
    <property type="entry name" value="4-HYDROXY-2-OXOGLUTARATE ALDOLASE, MITOCHONDRIAL"/>
    <property type="match status" value="1"/>
</dbReference>
<protein>
    <recommendedName>
        <fullName evidence="4 12">4-hydroxy-tetrahydrodipicolinate synthase</fullName>
        <shortName evidence="12">HTPA synthase</shortName>
        <ecNumber evidence="4 12">4.3.3.7</ecNumber>
    </recommendedName>
</protein>
<dbReference type="GO" id="GO:0019877">
    <property type="term" value="P:diaminopimelate biosynthetic process"/>
    <property type="evidence" value="ECO:0007669"/>
    <property type="project" value="UniProtKB-UniRule"/>
</dbReference>
<dbReference type="InterPro" id="IPR020625">
    <property type="entry name" value="Schiff_base-form_aldolases_AS"/>
</dbReference>
<evidence type="ECO:0000313" key="16">
    <source>
        <dbReference type="EMBL" id="HIU61412.1"/>
    </source>
</evidence>
<dbReference type="EC" id="4.3.3.7" evidence="4 12"/>
<feature type="site" description="Part of a proton relay during catalysis" evidence="12">
    <location>
        <position position="109"/>
    </location>
</feature>
<evidence type="ECO:0000256" key="4">
    <source>
        <dbReference type="ARBA" id="ARBA00012086"/>
    </source>
</evidence>
<evidence type="ECO:0000313" key="17">
    <source>
        <dbReference type="Proteomes" id="UP000824110"/>
    </source>
</evidence>
<keyword evidence="10 12" id="KW-0704">Schiff base</keyword>
<sequence>MLGFFKGTGTAMVTPFNEEGVNFEAFGRMIEYQIANGTDMLLVLGTTGEPPTMTDEEKQELMRYTVKKVAGRAKVVFGCGSNSTAHAVEAARLAESIGADGLLAVTPYYNKCTQKGIVAYYKTICSAVSIPVIAYNVPARTGVNILPATAEELASIPNMAGIKEACGNMEQICETMRRIRGKMDLYSGDDNLNLPILAIGGAGLISVVSNIAPKETKQVYSYMAAHELDKANELEDKLLPLIDACFTEVNPIPVKYGCNVIGLDAGLPRPPLTELEDAHKKIMEDCIAKLGIKKV</sequence>
<accession>A0A9D1MJF5</accession>
<proteinExistence type="inferred from homology"/>
<evidence type="ECO:0000256" key="13">
    <source>
        <dbReference type="PIRNR" id="PIRNR001365"/>
    </source>
</evidence>
<comment type="caution">
    <text evidence="16">The sequence shown here is derived from an EMBL/GenBank/DDBJ whole genome shotgun (WGS) entry which is preliminary data.</text>
</comment>
<keyword evidence="6 12" id="KW-0028">Amino-acid biosynthesis</keyword>
<dbReference type="Gene3D" id="3.20.20.70">
    <property type="entry name" value="Aldolase class I"/>
    <property type="match status" value="1"/>
</dbReference>
<keyword evidence="8 12" id="KW-0457">Lysine biosynthesis</keyword>
<dbReference type="PRINTS" id="PR00146">
    <property type="entry name" value="DHPICSNTHASE"/>
</dbReference>
<dbReference type="SUPFAM" id="SSF51569">
    <property type="entry name" value="Aldolase"/>
    <property type="match status" value="1"/>
</dbReference>
<evidence type="ECO:0000256" key="1">
    <source>
        <dbReference type="ARBA" id="ARBA00003294"/>
    </source>
</evidence>
<comment type="pathway">
    <text evidence="2 12">Amino-acid biosynthesis; L-lysine biosynthesis via DAP pathway; (S)-tetrahydrodipicolinate from L-aspartate: step 3/4.</text>
</comment>
<dbReference type="InterPro" id="IPR002220">
    <property type="entry name" value="DapA-like"/>
</dbReference>
<feature type="binding site" evidence="12 15">
    <location>
        <position position="47"/>
    </location>
    <ligand>
        <name>pyruvate</name>
        <dbReference type="ChEBI" id="CHEBI:15361"/>
    </ligand>
</feature>
<dbReference type="NCBIfam" id="TIGR00674">
    <property type="entry name" value="dapA"/>
    <property type="match status" value="1"/>
</dbReference>
<comment type="subunit">
    <text evidence="12">Homotetramer; dimer of dimers.</text>
</comment>
<evidence type="ECO:0000256" key="7">
    <source>
        <dbReference type="ARBA" id="ARBA00022915"/>
    </source>
</evidence>
<keyword evidence="7 12" id="KW-0220">Diaminopimelate biosynthesis</keyword>
<feature type="active site" description="Schiff-base intermediate with substrate" evidence="12 14">
    <location>
        <position position="163"/>
    </location>
</feature>
<dbReference type="PIRSF" id="PIRSF001365">
    <property type="entry name" value="DHDPS"/>
    <property type="match status" value="1"/>
</dbReference>
<evidence type="ECO:0000256" key="14">
    <source>
        <dbReference type="PIRSR" id="PIRSR001365-1"/>
    </source>
</evidence>
<dbReference type="PROSITE" id="PS00666">
    <property type="entry name" value="DHDPS_2"/>
    <property type="match status" value="1"/>
</dbReference>
<evidence type="ECO:0000256" key="9">
    <source>
        <dbReference type="ARBA" id="ARBA00023239"/>
    </source>
</evidence>
<evidence type="ECO:0000256" key="12">
    <source>
        <dbReference type="HAMAP-Rule" id="MF_00418"/>
    </source>
</evidence>
<dbReference type="Pfam" id="PF00701">
    <property type="entry name" value="DHDPS"/>
    <property type="match status" value="1"/>
</dbReference>
<dbReference type="PANTHER" id="PTHR12128">
    <property type="entry name" value="DIHYDRODIPICOLINATE SYNTHASE"/>
    <property type="match status" value="1"/>
</dbReference>
<dbReference type="HAMAP" id="MF_00418">
    <property type="entry name" value="DapA"/>
    <property type="match status" value="1"/>
</dbReference>
<dbReference type="GO" id="GO:0008840">
    <property type="term" value="F:4-hydroxy-tetrahydrodipicolinate synthase activity"/>
    <property type="evidence" value="ECO:0007669"/>
    <property type="project" value="UniProtKB-UniRule"/>
</dbReference>
<comment type="function">
    <text evidence="1 12">Catalyzes the condensation of (S)-aspartate-beta-semialdehyde [(S)-ASA] and pyruvate to 4-hydroxy-tetrahydrodipicolinate (HTPA).</text>
</comment>
<feature type="binding site" evidence="12 15">
    <location>
        <position position="205"/>
    </location>
    <ligand>
        <name>pyruvate</name>
        <dbReference type="ChEBI" id="CHEBI:15361"/>
    </ligand>
</feature>
<comment type="caution">
    <text evidence="12">Was originally thought to be a dihydrodipicolinate synthase (DHDPS), catalyzing the condensation of (S)-aspartate-beta-semialdehyde [(S)-ASA] and pyruvate to dihydrodipicolinate (DHDP). However, it was shown in E.coli that the product of the enzymatic reaction is not dihydrodipicolinate but in fact (4S)-4-hydroxy-2,3,4,5-tetrahydro-(2S)-dipicolinic acid (HTPA), and that the consecutive dehydration reaction leading to DHDP is not spontaneous but catalyzed by DapB.</text>
</comment>
<evidence type="ECO:0000256" key="10">
    <source>
        <dbReference type="ARBA" id="ARBA00023270"/>
    </source>
</evidence>
<organism evidence="16 17">
    <name type="scientific">Candidatus Coproplasma excrementigallinarum</name>
    <dbReference type="NCBI Taxonomy" id="2840747"/>
    <lineage>
        <taxon>Bacteria</taxon>
        <taxon>Bacillati</taxon>
        <taxon>Bacillota</taxon>
        <taxon>Clostridia</taxon>
        <taxon>Eubacteriales</taxon>
        <taxon>Candidatus Coproplasma</taxon>
    </lineage>
</organism>
<dbReference type="InterPro" id="IPR005263">
    <property type="entry name" value="DapA"/>
</dbReference>
<evidence type="ECO:0000256" key="6">
    <source>
        <dbReference type="ARBA" id="ARBA00022605"/>
    </source>
</evidence>
<dbReference type="InterPro" id="IPR013785">
    <property type="entry name" value="Aldolase_TIM"/>
</dbReference>
<keyword evidence="9 12" id="KW-0456">Lyase</keyword>
<keyword evidence="5 12" id="KW-0963">Cytoplasm</keyword>
<comment type="similarity">
    <text evidence="3 12 13">Belongs to the DapA family.</text>
</comment>
<comment type="catalytic activity">
    <reaction evidence="11 12">
        <text>L-aspartate 4-semialdehyde + pyruvate = (2S,4S)-4-hydroxy-2,3,4,5-tetrahydrodipicolinate + H2O + H(+)</text>
        <dbReference type="Rhea" id="RHEA:34171"/>
        <dbReference type="ChEBI" id="CHEBI:15361"/>
        <dbReference type="ChEBI" id="CHEBI:15377"/>
        <dbReference type="ChEBI" id="CHEBI:15378"/>
        <dbReference type="ChEBI" id="CHEBI:67139"/>
        <dbReference type="ChEBI" id="CHEBI:537519"/>
        <dbReference type="EC" id="4.3.3.7"/>
    </reaction>
</comment>
<gene>
    <name evidence="12" type="primary">dapA</name>
    <name evidence="16" type="ORF">IAB69_02050</name>
</gene>
<evidence type="ECO:0000256" key="8">
    <source>
        <dbReference type="ARBA" id="ARBA00023154"/>
    </source>
</evidence>
<evidence type="ECO:0000256" key="3">
    <source>
        <dbReference type="ARBA" id="ARBA00007592"/>
    </source>
</evidence>
<dbReference type="EMBL" id="DVNE01000020">
    <property type="protein sequence ID" value="HIU61412.1"/>
    <property type="molecule type" value="Genomic_DNA"/>
</dbReference>
<reference evidence="16" key="2">
    <citation type="journal article" date="2021" name="PeerJ">
        <title>Extensive microbial diversity within the chicken gut microbiome revealed by metagenomics and culture.</title>
        <authorList>
            <person name="Gilroy R."/>
            <person name="Ravi A."/>
            <person name="Getino M."/>
            <person name="Pursley I."/>
            <person name="Horton D.L."/>
            <person name="Alikhan N.F."/>
            <person name="Baker D."/>
            <person name="Gharbi K."/>
            <person name="Hall N."/>
            <person name="Watson M."/>
            <person name="Adriaenssens E.M."/>
            <person name="Foster-Nyarko E."/>
            <person name="Jarju S."/>
            <person name="Secka A."/>
            <person name="Antonio M."/>
            <person name="Oren A."/>
            <person name="Chaudhuri R.R."/>
            <person name="La Ragione R."/>
            <person name="Hildebrand F."/>
            <person name="Pallen M.J."/>
        </authorList>
    </citation>
    <scope>NUCLEOTIDE SEQUENCE</scope>
    <source>
        <strain evidence="16">CHK195-12923</strain>
    </source>
</reference>
<dbReference type="GO" id="GO:0005829">
    <property type="term" value="C:cytosol"/>
    <property type="evidence" value="ECO:0007669"/>
    <property type="project" value="TreeGrafter"/>
</dbReference>
<name>A0A9D1MJF5_9FIRM</name>
<evidence type="ECO:0000256" key="5">
    <source>
        <dbReference type="ARBA" id="ARBA00022490"/>
    </source>
</evidence>
<evidence type="ECO:0000256" key="2">
    <source>
        <dbReference type="ARBA" id="ARBA00005120"/>
    </source>
</evidence>
<dbReference type="SMART" id="SM01130">
    <property type="entry name" value="DHDPS"/>
    <property type="match status" value="1"/>
</dbReference>
<evidence type="ECO:0000256" key="15">
    <source>
        <dbReference type="PIRSR" id="PIRSR001365-2"/>
    </source>
</evidence>
<reference evidence="16" key="1">
    <citation type="submission" date="2020-10" db="EMBL/GenBank/DDBJ databases">
        <authorList>
            <person name="Gilroy R."/>
        </authorList>
    </citation>
    <scope>NUCLEOTIDE SEQUENCE</scope>
    <source>
        <strain evidence="16">CHK195-12923</strain>
    </source>
</reference>
<feature type="site" description="Part of a proton relay during catalysis" evidence="12">
    <location>
        <position position="46"/>
    </location>
</feature>
<dbReference type="GO" id="GO:0009089">
    <property type="term" value="P:lysine biosynthetic process via diaminopimelate"/>
    <property type="evidence" value="ECO:0007669"/>
    <property type="project" value="UniProtKB-UniRule"/>
</dbReference>
<dbReference type="Proteomes" id="UP000824110">
    <property type="component" value="Unassembled WGS sequence"/>
</dbReference>